<name>A0A8F5MJN9_9VIRU</name>
<evidence type="ECO:0000256" key="11">
    <source>
        <dbReference type="ARBA" id="ARBA00023268"/>
    </source>
</evidence>
<accession>A0A8F5MJN9</accession>
<feature type="region of interest" description="Disordered" evidence="14">
    <location>
        <begin position="2357"/>
        <end position="2377"/>
    </location>
</feature>
<evidence type="ECO:0000256" key="3">
    <source>
        <dbReference type="ARBA" id="ARBA00022664"/>
    </source>
</evidence>
<evidence type="ECO:0000259" key="15">
    <source>
        <dbReference type="Pfam" id="PF00946"/>
    </source>
</evidence>
<evidence type="ECO:0000256" key="8">
    <source>
        <dbReference type="ARBA" id="ARBA00022840"/>
    </source>
</evidence>
<evidence type="ECO:0000256" key="9">
    <source>
        <dbReference type="ARBA" id="ARBA00022953"/>
    </source>
</evidence>
<evidence type="ECO:0000313" key="16">
    <source>
        <dbReference type="EMBL" id="QXN75438.1"/>
    </source>
</evidence>
<dbReference type="GO" id="GO:0005524">
    <property type="term" value="F:ATP binding"/>
    <property type="evidence" value="ECO:0007669"/>
    <property type="project" value="UniProtKB-KW"/>
</dbReference>
<keyword evidence="5" id="KW-0949">S-adenosyl-L-methionine</keyword>
<evidence type="ECO:0000256" key="7">
    <source>
        <dbReference type="ARBA" id="ARBA00022741"/>
    </source>
</evidence>
<dbReference type="InterPro" id="IPR014023">
    <property type="entry name" value="Mononeg_RNA_pol_cat"/>
</dbReference>
<evidence type="ECO:0000256" key="4">
    <source>
        <dbReference type="ARBA" id="ARBA00022679"/>
    </source>
</evidence>
<evidence type="ECO:0000256" key="14">
    <source>
        <dbReference type="SAM" id="MobiDB-lite"/>
    </source>
</evidence>
<keyword evidence="10" id="KW-0506">mRNA capping</keyword>
<proteinExistence type="predicted"/>
<sequence>MSKTTYSREFFSSTEEELYSSFHASESSMATIRTTNTYSMPKWEYIIPTEPYVNRINMRVGEPNLPARLDNPLIPYDDLTRSKLMETPPSININLDNNNYTAIYYLLETYEKEKFLDSSWSYPLLTKIEDLKAFTRERLNAGAHSTVCSAEFLAENGLTTEMKEYMNRSPPLMGTLNRSSWSIEFAMMIQKIRTLLSINNKSNYNIMTDINYAKTESNVHIFTTKNKGGDHQIILSGNHFIISSRQSCTSWIGPAVYLDYLFTIADVEINVMNITRCGEYNKISNLLKLMVDLVKSNKPHNRLVTFFKNYEALCLYACDIRTSSIVNWVPIKEVIDEMIVIDDELSGSTMVRDDIYACLIGNRGTSTSLGIMSTLINTFSRLTPLELTEISALHKFLFFAEVDSKAGIEKFMKRTHTKRNVEPEQMQMLIALMKMKFVKGFLKRTKSLPPIEYPSDKSQHLMQLYESGRINDAFLHPLLWWYDIEIGSCIMDLRTGNPIEYAKDKGSISYDNDYGPQSSIKELVQVLISEDYQAEDLDDLHNLQPKERKIKNILRVERTHKIRFPIRLCEKEKEQKIEARLFGVTTAPIKHAISRVTSKMKKALSYFDNQYMTMTAEDRANSMHRLGQLQRSPDTIGILLDIEGHNQSMQRDNTYEIAEFIGRLYGEYGWGEMSTLFSKAEVYHANAYTREVVISTGQFGGIEGWYNPLWTLVTLLQCELLEYTTAVKPIMIATYSDDVAIVINKKDMEGLDLDQTLSIISDDFARLGFVVKPSQCAVTESRSTLLRQHFVYGEAADSVLKRILSMSIAENQRFSSDEDEIASLSSSASSAMENSNHIITITYNKWFKAGLVTHHSILELLSKKREDSLVSYERLPENIRNLIEPVDLLKSQPDEEYSKRVAAGMIDYFSELEKIYKTSEYGEIYREFISTITNSTLREELMKLTKESLSYLTMSSVYLSELWLMLLMLPASVGGFGLALLPTQLLSGHSDHLARTYDIIIKYIKDTFTEKRMCYEILQYSLKSYEETESLPYKYRMIDNKWLTNRKIRTTRSVVNNKLKLIMRDLCRNKEVKKLLEADEEMQGIKNAITDIFSNNYCQRVAEFYKDNTAQGLINKIIRKLETSSSLLKRMKRFKDFQADMTVQSVINIQLLLSTKGRVFGGISRNTDIVDYLCQRRGIVVENINFVDIEEPVYMNRIIPVRAPDCLVQIFPANPHLFKDDLWQLKKGSSQSVTLFKGEHLEDEPEFGNMETMIVAKLVSVTKWILVKSNQFDEQNINMNLVDVVQACNISLSTITSKEFSDLAMMVPMNLRGEILHRIPNSSFKPSVTIRVLPNATRDMSTRLNQSVINDADLIDSNINFEYLRKWLLVKRAVAKSISKIEVGWESYGFNSYSTVRDARDYTAEITDKTNFICEKNCQSLFSSRLEIMKISKYTAAYLYSDNTIDYFLNSHEDNEYNDAMTVLNLEEEIIMRYYNAMLREHMIIDLEIINYELFGSLCERLRKSIKRHEGKSDEEMIPHIKDTIYRVERSIIATSLDKVTDYEVRKSLSQLCVIAQEENAPYLYFKNLASAFATNVYDDGILEQKIARIVEVNEESEEFVRAFIIDMIYIHCIYVNPKGSSDVINIRQTMENAESFLENPLTRSDLSPASRMFVHAIKLRELTTIFSINFNYIEEKLQSINDDVTFQNTLKLSESIKPEVVRILDESRHLPRDIFSVGYDAIEIRMKSELDYINLSHSLTVSKTVSELYADPMTNFSITGSDSLVGQIGLLKMLKTKKFYKDGDKIASLTSGRGDIIHASKATGVKCEAFSRLTQFTSIMVSKEVKILPDLDITKEFDINEITDARLILIDISHIEGDKSSLYNNIINWATEGKTVIIRANSIVRGEEKGFRNLLKEINQIFYALPITNSIMPYQQYFILTNDNMTPGYGKLEMDSDDLYKEIWERYNKLISYKRLSLIARRDMETSYTALLDKSLGLNDLIELISSKAELDMSRRTIRQILNSELPIQTMLIDNDSYKRFSVVTKKDIWFDQISEVPIYYDDISDRDIGDKKQKGFHYWKRTITNIINTKTRFSEINLADLELDELEELSRILPTRKLRGHMLSLKSTAHTTGDIRGMTEEELVNELRYLDSRRSKDRSSKNKLLLDAIYLLAYAATNNNYSAGIELLLSSASEAKNTRVRRMEILKIYRSIGSLYHQFVGELRSQKIKLSTINKINEYVTTNFIIQKRRILIGDNTEAINEEIEWITKMREEFNNFKLSDLVSFTEKLVPTLAVATDSDFLLDHTEISLTMPSVYSGIHDEIAINAIDIAGVFGAGLLDVEEFNRTTAERIRVADEDVLQGQTFAQMYEMSAEDYYDGDDDDYDYEGENDEDNP</sequence>
<keyword evidence="7" id="KW-0547">Nucleotide-binding</keyword>
<evidence type="ECO:0000256" key="2">
    <source>
        <dbReference type="ARBA" id="ARBA00022484"/>
    </source>
</evidence>
<evidence type="ECO:0000256" key="5">
    <source>
        <dbReference type="ARBA" id="ARBA00022691"/>
    </source>
</evidence>
<organism evidence="16">
    <name type="scientific">Grapevine-associated serpento-like virus 1</name>
    <dbReference type="NCBI Taxonomy" id="2814414"/>
    <lineage>
        <taxon>Viruses</taxon>
        <taxon>Riboviria</taxon>
        <taxon>Orthornavirae</taxon>
        <taxon>Negarnaviricota</taxon>
        <taxon>Haploviricotina</taxon>
        <taxon>Milneviricetes</taxon>
        <taxon>Serpentovirales</taxon>
    </lineage>
</organism>
<evidence type="ECO:0000256" key="6">
    <source>
        <dbReference type="ARBA" id="ARBA00022695"/>
    </source>
</evidence>
<feature type="domain" description="RdRp catalytic" evidence="15">
    <location>
        <begin position="382"/>
        <end position="1133"/>
    </location>
</feature>
<keyword evidence="4" id="KW-0808">Transferase</keyword>
<keyword evidence="11" id="KW-0511">Multifunctional enzyme</keyword>
<evidence type="ECO:0000256" key="10">
    <source>
        <dbReference type="ARBA" id="ARBA00023042"/>
    </source>
</evidence>
<keyword evidence="9" id="KW-0693">Viral RNA replication</keyword>
<evidence type="ECO:0000256" key="12">
    <source>
        <dbReference type="ARBA" id="ARBA00030436"/>
    </source>
</evidence>
<dbReference type="Pfam" id="PF00946">
    <property type="entry name" value="Mononeg_RNA_pol"/>
    <property type="match status" value="1"/>
</dbReference>
<keyword evidence="8" id="KW-0067">ATP-binding</keyword>
<dbReference type="EC" id="2.7.7.48" evidence="1"/>
<keyword evidence="6" id="KW-0548">Nucleotidyltransferase</keyword>
<evidence type="ECO:0000256" key="13">
    <source>
        <dbReference type="ARBA" id="ARBA00031012"/>
    </source>
</evidence>
<reference evidence="16" key="1">
    <citation type="submission" date="2021-02" db="EMBL/GenBank/DDBJ databases">
        <title>The hidden world within plants: metatranscriptomics unveil the complexity of wood microbiomes in grapevine.</title>
        <authorList>
            <person name="Nerva L."/>
            <person name="Garcia J.F."/>
            <person name="Favaretto F."/>
            <person name="Giudice G."/>
            <person name="Moffa L."/>
            <person name="Dario C."/>
            <person name="Riccardo V."/>
            <person name="Gambino G."/>
            <person name="Chitarra W."/>
        </authorList>
    </citation>
    <scope>NUCLEOTIDE SEQUENCE</scope>
</reference>
<dbReference type="GO" id="GO:0004482">
    <property type="term" value="F:mRNA 5'-cap (guanine-N7-)-methyltransferase activity"/>
    <property type="evidence" value="ECO:0007669"/>
    <property type="project" value="InterPro"/>
</dbReference>
<protein>
    <recommendedName>
        <fullName evidence="1">RNA-directed RNA polymerase</fullName>
        <ecNumber evidence="1">2.7.7.48</ecNumber>
    </recommendedName>
    <alternativeName>
        <fullName evidence="13">Replicase</fullName>
    </alternativeName>
    <alternativeName>
        <fullName evidence="12">Transcriptase</fullName>
    </alternativeName>
</protein>
<dbReference type="GO" id="GO:0003968">
    <property type="term" value="F:RNA-directed RNA polymerase activity"/>
    <property type="evidence" value="ECO:0007669"/>
    <property type="project" value="UniProtKB-KW"/>
</dbReference>
<keyword evidence="3" id="KW-0507">mRNA processing</keyword>
<evidence type="ECO:0000256" key="1">
    <source>
        <dbReference type="ARBA" id="ARBA00012494"/>
    </source>
</evidence>
<keyword evidence="2 16" id="KW-0696">RNA-directed RNA polymerase</keyword>
<dbReference type="EMBL" id="MW648529">
    <property type="protein sequence ID" value="QXN75438.1"/>
    <property type="molecule type" value="Genomic_RNA"/>
</dbReference>